<evidence type="ECO:0000256" key="3">
    <source>
        <dbReference type="ARBA" id="ARBA00048707"/>
    </source>
</evidence>
<dbReference type="EC" id="3.1.1.29" evidence="1"/>
<protein>
    <recommendedName>
        <fullName evidence="1">peptidyl-tRNA hydrolase</fullName>
        <ecNumber evidence="1">3.1.1.29</ecNumber>
    </recommendedName>
</protein>
<dbReference type="EMBL" id="JW880932">
    <property type="protein sequence ID" value="AFP13449.1"/>
    <property type="molecule type" value="mRNA"/>
</dbReference>
<dbReference type="InterPro" id="IPR002833">
    <property type="entry name" value="PTH2"/>
</dbReference>
<organism evidence="4">
    <name type="scientific">Callorhinchus milii</name>
    <name type="common">Ghost shark</name>
    <dbReference type="NCBI Taxonomy" id="7868"/>
    <lineage>
        <taxon>Eukaryota</taxon>
        <taxon>Metazoa</taxon>
        <taxon>Chordata</taxon>
        <taxon>Craniata</taxon>
        <taxon>Vertebrata</taxon>
        <taxon>Chondrichthyes</taxon>
        <taxon>Holocephali</taxon>
        <taxon>Chimaeriformes</taxon>
        <taxon>Callorhinchidae</taxon>
        <taxon>Callorhinchus</taxon>
    </lineage>
</organism>
<evidence type="ECO:0000256" key="1">
    <source>
        <dbReference type="ARBA" id="ARBA00013260"/>
    </source>
</evidence>
<dbReference type="InterPro" id="IPR042237">
    <property type="entry name" value="PTRHD1"/>
</dbReference>
<evidence type="ECO:0000313" key="4">
    <source>
        <dbReference type="EMBL" id="AFP13449.1"/>
    </source>
</evidence>
<dbReference type="Gene3D" id="3.40.1490.10">
    <property type="entry name" value="Bit1"/>
    <property type="match status" value="1"/>
</dbReference>
<keyword evidence="2 4" id="KW-0378">Hydrolase</keyword>
<dbReference type="InterPro" id="IPR023476">
    <property type="entry name" value="Pep_tRNA_hydro_II_dom_sf"/>
</dbReference>
<accession>V9LK56</accession>
<comment type="catalytic activity">
    <reaction evidence="3">
        <text>an N-acyl-L-alpha-aminoacyl-tRNA + H2O = an N-acyl-L-amino acid + a tRNA + H(+)</text>
        <dbReference type="Rhea" id="RHEA:54448"/>
        <dbReference type="Rhea" id="RHEA-COMP:10123"/>
        <dbReference type="Rhea" id="RHEA-COMP:13883"/>
        <dbReference type="ChEBI" id="CHEBI:15377"/>
        <dbReference type="ChEBI" id="CHEBI:15378"/>
        <dbReference type="ChEBI" id="CHEBI:59874"/>
        <dbReference type="ChEBI" id="CHEBI:78442"/>
        <dbReference type="ChEBI" id="CHEBI:138191"/>
        <dbReference type="EC" id="3.1.1.29"/>
    </reaction>
</comment>
<dbReference type="SUPFAM" id="SSF102462">
    <property type="entry name" value="Peptidyl-tRNA hydrolase II"/>
    <property type="match status" value="1"/>
</dbReference>
<dbReference type="PANTHER" id="PTHR46194">
    <property type="entry name" value="PEPTIDYL-TRNA HYDROLASE PTRHD1-RELATED"/>
    <property type="match status" value="1"/>
</dbReference>
<dbReference type="Pfam" id="PF01981">
    <property type="entry name" value="PTH2"/>
    <property type="match status" value="1"/>
</dbReference>
<name>V9LK56_CALMI</name>
<dbReference type="GO" id="GO:0004045">
    <property type="term" value="F:peptidyl-tRNA hydrolase activity"/>
    <property type="evidence" value="ECO:0007669"/>
    <property type="project" value="UniProtKB-EC"/>
</dbReference>
<sequence length="121" mass="13879">MSDAVALVQYVVVRGDLQRALRWTPGAVLAQACHACTAAIHNFYHDPHTQQYLQRLDSMHKVVLEVPDEQSLTSLSQRLSSEQIDHWLWVERPENVATCLALKPCPRERVRGLLRDLKLLR</sequence>
<dbReference type="AlphaFoldDB" id="V9LK56"/>
<evidence type="ECO:0000256" key="2">
    <source>
        <dbReference type="ARBA" id="ARBA00022801"/>
    </source>
</evidence>
<dbReference type="PANTHER" id="PTHR46194:SF1">
    <property type="entry name" value="PEPTIDYL-TRNA HYDROLASE PTRHD1-RELATED"/>
    <property type="match status" value="1"/>
</dbReference>
<proteinExistence type="evidence at transcript level"/>
<reference evidence="4" key="1">
    <citation type="journal article" date="2014" name="Nature">
        <title>Elephant shark genome provides unique insights into gnathostome evolution.</title>
        <authorList>
            <consortium name="International Elephant Shark Genome Sequencing Consortium"/>
            <person name="Venkatesh B."/>
            <person name="Lee A.P."/>
            <person name="Ravi V."/>
            <person name="Maurya A.K."/>
            <person name="Lian M.M."/>
            <person name="Swann J.B."/>
            <person name="Ohta Y."/>
            <person name="Flajnik M.F."/>
            <person name="Sutoh Y."/>
            <person name="Kasahara M."/>
            <person name="Hoon S."/>
            <person name="Gangu V."/>
            <person name="Roy S.W."/>
            <person name="Irimia M."/>
            <person name="Korzh V."/>
            <person name="Kondrychyn I."/>
            <person name="Lim Z.W."/>
            <person name="Tay B.H."/>
            <person name="Tohari S."/>
            <person name="Kong K.W."/>
            <person name="Ho S."/>
            <person name="Lorente-Galdos B."/>
            <person name="Quilez J."/>
            <person name="Marques-Bonet T."/>
            <person name="Raney B.J."/>
            <person name="Ingham P.W."/>
            <person name="Tay A."/>
            <person name="Hillier L.W."/>
            <person name="Minx P."/>
            <person name="Boehm T."/>
            <person name="Wilson R.K."/>
            <person name="Brenner S."/>
            <person name="Warren W.C."/>
        </authorList>
    </citation>
    <scope>NUCLEOTIDE SEQUENCE</scope>
    <source>
        <tissue evidence="4">Muscle</tissue>
    </source>
</reference>
<dbReference type="CDD" id="cd02429">
    <property type="entry name" value="PTH2_like"/>
    <property type="match status" value="1"/>
</dbReference>